<dbReference type="AlphaFoldDB" id="C6LL97"/>
<dbReference type="STRING" id="168384.SAMN05660368_03533"/>
<name>C6LL97_9FIRM</name>
<dbReference type="PANTHER" id="PTHR37842:SF2">
    <property type="entry name" value="GYLCOSYL HYDROLASE 115 C-TERMINAL DOMAIN-CONTAINING PROTEIN"/>
    <property type="match status" value="1"/>
</dbReference>
<dbReference type="GO" id="GO:0016787">
    <property type="term" value="F:hydrolase activity"/>
    <property type="evidence" value="ECO:0007669"/>
    <property type="project" value="UniProtKB-KW"/>
</dbReference>
<gene>
    <name evidence="3" type="ORF">BRYFOR_09444</name>
</gene>
<dbReference type="InterPro" id="IPR029018">
    <property type="entry name" value="Hex-like_dom2"/>
</dbReference>
<dbReference type="Gene3D" id="3.20.20.520">
    <property type="entry name" value="Glycosyl hydrolase family 115"/>
    <property type="match status" value="1"/>
</dbReference>
<dbReference type="Gene3D" id="1.20.58.2150">
    <property type="match status" value="1"/>
</dbReference>
<evidence type="ECO:0000313" key="4">
    <source>
        <dbReference type="Proteomes" id="UP000005561"/>
    </source>
</evidence>
<dbReference type="RefSeq" id="WP_006864196.1">
    <property type="nucleotide sequence ID" value="NZ_ACCL02000028.1"/>
</dbReference>
<dbReference type="Gene3D" id="3.30.379.10">
    <property type="entry name" value="Chitobiase/beta-hexosaminidase domain 2-like"/>
    <property type="match status" value="1"/>
</dbReference>
<dbReference type="eggNOG" id="ENOG502Z7KK">
    <property type="taxonomic scope" value="Bacteria"/>
</dbReference>
<dbReference type="GO" id="GO:0005975">
    <property type="term" value="P:carbohydrate metabolic process"/>
    <property type="evidence" value="ECO:0007669"/>
    <property type="project" value="UniProtKB-ARBA"/>
</dbReference>
<evidence type="ECO:0000313" key="3">
    <source>
        <dbReference type="EMBL" id="EET58608.1"/>
    </source>
</evidence>
<reference evidence="3" key="1">
    <citation type="submission" date="2009-07" db="EMBL/GenBank/DDBJ databases">
        <authorList>
            <person name="Weinstock G."/>
            <person name="Sodergren E."/>
            <person name="Clifton S."/>
            <person name="Fulton L."/>
            <person name="Fulton B."/>
            <person name="Courtney L."/>
            <person name="Fronick C."/>
            <person name="Harrison M."/>
            <person name="Strong C."/>
            <person name="Farmer C."/>
            <person name="Delahaunty K."/>
            <person name="Markovic C."/>
            <person name="Hall O."/>
            <person name="Minx P."/>
            <person name="Tomlinson C."/>
            <person name="Mitreva M."/>
            <person name="Nelson J."/>
            <person name="Hou S."/>
            <person name="Wollam A."/>
            <person name="Pepin K.H."/>
            <person name="Johnson M."/>
            <person name="Bhonagiri V."/>
            <person name="Nash W.E."/>
            <person name="Warren W."/>
            <person name="Chinwalla A."/>
            <person name="Mardis E.R."/>
            <person name="Wilson R.K."/>
        </authorList>
    </citation>
    <scope>NUCLEOTIDE SEQUENCE [LARGE SCALE GENOMIC DNA]</scope>
    <source>
        <strain evidence="3">DSM 14469</strain>
    </source>
</reference>
<keyword evidence="4" id="KW-1185">Reference proteome</keyword>
<dbReference type="InterPro" id="IPR041437">
    <property type="entry name" value="GH115_C"/>
</dbReference>
<organism evidence="3 4">
    <name type="scientific">Marvinbryantia formatexigens DSM 14469</name>
    <dbReference type="NCBI Taxonomy" id="478749"/>
    <lineage>
        <taxon>Bacteria</taxon>
        <taxon>Bacillati</taxon>
        <taxon>Bacillota</taxon>
        <taxon>Clostridia</taxon>
        <taxon>Lachnospirales</taxon>
        <taxon>Lachnospiraceae</taxon>
        <taxon>Marvinbryantia</taxon>
    </lineage>
</organism>
<dbReference type="InterPro" id="IPR042301">
    <property type="entry name" value="GH115_sf"/>
</dbReference>
<dbReference type="Pfam" id="PF15979">
    <property type="entry name" value="Glyco_hydro_115"/>
    <property type="match status" value="1"/>
</dbReference>
<dbReference type="EMBL" id="ACCL02000028">
    <property type="protein sequence ID" value="EET58608.1"/>
    <property type="molecule type" value="Genomic_DNA"/>
</dbReference>
<sequence>MAYLKFSKDTTINIILDAQAGPGICRIREKVAKDIRETTGACVQCGAEGGSNQAVLAATLGEGTLADTLTERIPELKTLAGRWESYGFYLAEQPLEGVERALVIVGSDRTGTIYGMFHLSELLGVTATGFWGDVTPPAWESALLTDETETEGAQDGHLVKRVTGGISKEPSVKFRGFFINDEWPCYGNWTFSHYQGFTAEMYDHVFEYLLRMKGNYLWPAMWTSSFLLDGPGLSSMQLATEYGIYIGMSHHEPCMRSGEEFSIFKGENSPYGTEWNYDVNKEGLLKFWEDGLTRVKDEQIFPTVGMRGERDSKLLGDDATIAENVRQLKEIITNQRKLIAQHVNPDLKKVPQLFAIYKEVEDYYFGDGRIAGIRGFEELEDVTLLFCEDNFGSMRALPQGAERQHPGGFGMYYHVDYHGSPISFEWVNSTPLVRIWEQMSEAYEYGVRNLWIVNVGDVKFQEYPLGYFMELAYDFETWGGGSSEKVREYTAQWIQKQFGAYASEEQCRDITWVLEEAVRLAGYRRPEALNDTVYHPAHYNEGRRMLKRCEALEQKTEQLLAELSGTPAEKGYFSMIYYPAAGIANLLKMHLTSGMNHLYASQGRAVANVYGQQMQACIEKDAALAARMREFNGGKWSGMELEQHIGFVNWNDEDWRYPVQHVLTLPQKPRLTVSRADGTGSYTNQYFPKPLVIDDFCYAGKEKVTIQIANGGTGSVEWKISGACDCLEFSAREGSTELLDEVEITFLREKLPVGQSAECECRISTETEYVPLRILCRNESLAAVPFGAYVMQNGLCAADAAGFSVKFGGMCADGRAAFEKLEDYGKYGSGMKVFPTTAVYKKADWEDGSAPSLLYEIWAEEEQDCILELRTSPANPLVNGGLLQTGVRVNEEEIQTLTLTGPDYRGGDPDCEAWCTAVLDQEHRAELPVHIRKGVNKITLYAGDAGVVLERLLVYAPDKKPLPSYMGPETSFRKQ</sequence>
<proteinExistence type="predicted"/>
<dbReference type="InterPro" id="IPR031924">
    <property type="entry name" value="GH115"/>
</dbReference>
<dbReference type="PANTHER" id="PTHR37842">
    <property type="match status" value="1"/>
</dbReference>
<accession>C6LL97</accession>
<keyword evidence="1" id="KW-0378">Hydrolase</keyword>
<protein>
    <recommendedName>
        <fullName evidence="2">Gylcosyl hydrolase 115 C-terminal domain-containing protein</fullName>
    </recommendedName>
</protein>
<dbReference type="Proteomes" id="UP000005561">
    <property type="component" value="Unassembled WGS sequence"/>
</dbReference>
<feature type="domain" description="Gylcosyl hydrolase 115 C-terminal" evidence="2">
    <location>
        <begin position="789"/>
        <end position="969"/>
    </location>
</feature>
<evidence type="ECO:0000259" key="2">
    <source>
        <dbReference type="Pfam" id="PF17829"/>
    </source>
</evidence>
<evidence type="ECO:0000256" key="1">
    <source>
        <dbReference type="ARBA" id="ARBA00022801"/>
    </source>
</evidence>
<dbReference type="Pfam" id="PF17829">
    <property type="entry name" value="GH115_C"/>
    <property type="match status" value="1"/>
</dbReference>
<dbReference type="OrthoDB" id="8727830at2"/>
<dbReference type="Gene3D" id="2.60.120.1620">
    <property type="match status" value="1"/>
</dbReference>
<comment type="caution">
    <text evidence="3">The sequence shown here is derived from an EMBL/GenBank/DDBJ whole genome shotgun (WGS) entry which is preliminary data.</text>
</comment>